<evidence type="ECO:0000256" key="1">
    <source>
        <dbReference type="SAM" id="MobiDB-lite"/>
    </source>
</evidence>
<feature type="region of interest" description="Disordered" evidence="1">
    <location>
        <begin position="1"/>
        <end position="97"/>
    </location>
</feature>
<feature type="compositionally biased region" description="Polar residues" evidence="1">
    <location>
        <begin position="72"/>
        <end position="90"/>
    </location>
</feature>
<evidence type="ECO:0000313" key="2">
    <source>
        <dbReference type="EMBL" id="MBW0565036.1"/>
    </source>
</evidence>
<dbReference type="Proteomes" id="UP000765509">
    <property type="component" value="Unassembled WGS sequence"/>
</dbReference>
<reference evidence="2" key="1">
    <citation type="submission" date="2021-03" db="EMBL/GenBank/DDBJ databases">
        <title>Draft genome sequence of rust myrtle Austropuccinia psidii MF-1, a brazilian biotype.</title>
        <authorList>
            <person name="Quecine M.C."/>
            <person name="Pachon D.M.R."/>
            <person name="Bonatelli M.L."/>
            <person name="Correr F.H."/>
            <person name="Franceschini L.M."/>
            <person name="Leite T.F."/>
            <person name="Margarido G.R.A."/>
            <person name="Almeida C.A."/>
            <person name="Ferrarezi J.A."/>
            <person name="Labate C.A."/>
        </authorList>
    </citation>
    <scope>NUCLEOTIDE SEQUENCE</scope>
    <source>
        <strain evidence="2">MF-1</strain>
    </source>
</reference>
<gene>
    <name evidence="2" type="ORF">O181_104751</name>
</gene>
<comment type="caution">
    <text evidence="2">The sequence shown here is derived from an EMBL/GenBank/DDBJ whole genome shotgun (WGS) entry which is preliminary data.</text>
</comment>
<organism evidence="2 3">
    <name type="scientific">Austropuccinia psidii MF-1</name>
    <dbReference type="NCBI Taxonomy" id="1389203"/>
    <lineage>
        <taxon>Eukaryota</taxon>
        <taxon>Fungi</taxon>
        <taxon>Dikarya</taxon>
        <taxon>Basidiomycota</taxon>
        <taxon>Pucciniomycotina</taxon>
        <taxon>Pucciniomycetes</taxon>
        <taxon>Pucciniales</taxon>
        <taxon>Sphaerophragmiaceae</taxon>
        <taxon>Austropuccinia</taxon>
    </lineage>
</organism>
<sequence length="97" mass="11426">MSFTLGSTWGRLPEYMSQRDTLQRSYGNNKRMESQQAFQTPGKTGRQDKGESSQYPRHRIKIEPERAYPDSFSLTRSKPNRFSSSFTPFRNQKIRDQ</sequence>
<protein>
    <submittedName>
        <fullName evidence="2">Uncharacterized protein</fullName>
    </submittedName>
</protein>
<keyword evidence="3" id="KW-1185">Reference proteome</keyword>
<proteinExistence type="predicted"/>
<feature type="compositionally biased region" description="Polar residues" evidence="1">
    <location>
        <begin position="18"/>
        <end position="42"/>
    </location>
</feature>
<dbReference type="AlphaFoldDB" id="A0A9Q3JMU3"/>
<accession>A0A9Q3JMU3</accession>
<dbReference type="EMBL" id="AVOT02076774">
    <property type="protein sequence ID" value="MBW0565036.1"/>
    <property type="molecule type" value="Genomic_DNA"/>
</dbReference>
<evidence type="ECO:0000313" key="3">
    <source>
        <dbReference type="Proteomes" id="UP000765509"/>
    </source>
</evidence>
<name>A0A9Q3JMU3_9BASI</name>